<dbReference type="STRING" id="428411.AOQ87_00890"/>
<evidence type="ECO:0000256" key="3">
    <source>
        <dbReference type="ARBA" id="ARBA00022679"/>
    </source>
</evidence>
<evidence type="ECO:0000256" key="5">
    <source>
        <dbReference type="ARBA" id="ARBA00022705"/>
    </source>
</evidence>
<gene>
    <name evidence="9" type="ORF">AOQ87_00890</name>
</gene>
<dbReference type="InterPro" id="IPR008921">
    <property type="entry name" value="DNA_pol3_clamp-load_cplx_C"/>
</dbReference>
<dbReference type="Gene3D" id="1.20.272.10">
    <property type="match status" value="1"/>
</dbReference>
<evidence type="ECO:0000256" key="1">
    <source>
        <dbReference type="ARBA" id="ARBA00012417"/>
    </source>
</evidence>
<dbReference type="EMBL" id="CP012839">
    <property type="protein sequence ID" value="ARC53248.1"/>
    <property type="molecule type" value="Genomic_DNA"/>
</dbReference>
<dbReference type="PANTHER" id="PTHR11669:SF8">
    <property type="entry name" value="DNA POLYMERASE III SUBUNIT DELTA"/>
    <property type="match status" value="1"/>
</dbReference>
<keyword evidence="3" id="KW-0808">Transferase</keyword>
<feature type="domain" description="DNA polymerase III delta subunit C-terminal" evidence="8">
    <location>
        <begin position="209"/>
        <end position="315"/>
    </location>
</feature>
<dbReference type="AlphaFoldDB" id="A0A1V0HK94"/>
<evidence type="ECO:0000256" key="7">
    <source>
        <dbReference type="ARBA" id="ARBA00049244"/>
    </source>
</evidence>
<dbReference type="GO" id="GO:0006261">
    <property type="term" value="P:DNA-templated DNA replication"/>
    <property type="evidence" value="ECO:0007669"/>
    <property type="project" value="TreeGrafter"/>
</dbReference>
<dbReference type="GO" id="GO:0003677">
    <property type="term" value="F:DNA binding"/>
    <property type="evidence" value="ECO:0007669"/>
    <property type="project" value="InterPro"/>
</dbReference>
<evidence type="ECO:0000256" key="4">
    <source>
        <dbReference type="ARBA" id="ARBA00022695"/>
    </source>
</evidence>
<sequence>MIWYPWLDQDYRRLVALLMKKKRCLSILLYSNLGVGSELLVRALVRWIMCEKRRDIATCNQCENCKMVSSDIHPDFYKIDVLKKENSIKVEDIRKIGEIVQNYTIYNSKRVVWIKEIRLLTKEARYCLIKILEDFSEKNTYFFLECHQILPYLSSLNSKCLHFSLKEPSDETVMKWINENHSFPEINVRIATRSHSGSPLKALNLLKKKNWDSRESFYFKFTKNIIHGNDLVGFLRELRKEDVFEKISLLMILLLDSIKYRKNAVFNCINQDKLDLIRYINKVVSTRTLLSMVESLEKFVRNLNVVSFTNLDLQIIIQTCNLRSCFI</sequence>
<dbReference type="GO" id="GO:0009360">
    <property type="term" value="C:DNA polymerase III complex"/>
    <property type="evidence" value="ECO:0007669"/>
    <property type="project" value="InterPro"/>
</dbReference>
<evidence type="ECO:0000256" key="2">
    <source>
        <dbReference type="ARBA" id="ARBA00014363"/>
    </source>
</evidence>
<proteinExistence type="predicted"/>
<organism evidence="9 10">
    <name type="scientific">Candidatus Riesia pediculischaeffi</name>
    <dbReference type="NCBI Taxonomy" id="428411"/>
    <lineage>
        <taxon>Bacteria</taxon>
        <taxon>Pseudomonadati</taxon>
        <taxon>Pseudomonadota</taxon>
        <taxon>Gammaproteobacteria</taxon>
        <taxon>Enterobacterales</taxon>
        <taxon>Enterobacteriaceae</taxon>
        <taxon>Candidatus Riesia</taxon>
    </lineage>
</organism>
<dbReference type="Pfam" id="PF09115">
    <property type="entry name" value="DNApol3-delta_C"/>
    <property type="match status" value="1"/>
</dbReference>
<dbReference type="Pfam" id="PF13177">
    <property type="entry name" value="DNA_pol3_delta2"/>
    <property type="match status" value="1"/>
</dbReference>
<dbReference type="Gene3D" id="3.40.50.300">
    <property type="entry name" value="P-loop containing nucleotide triphosphate hydrolases"/>
    <property type="match status" value="1"/>
</dbReference>
<evidence type="ECO:0000313" key="10">
    <source>
        <dbReference type="Proteomes" id="UP000242793"/>
    </source>
</evidence>
<dbReference type="SUPFAM" id="SSF52540">
    <property type="entry name" value="P-loop containing nucleoside triphosphate hydrolases"/>
    <property type="match status" value="1"/>
</dbReference>
<name>A0A1V0HK94_9ENTR</name>
<evidence type="ECO:0000259" key="8">
    <source>
        <dbReference type="Pfam" id="PF09115"/>
    </source>
</evidence>
<dbReference type="InterPro" id="IPR027417">
    <property type="entry name" value="P-loop_NTPase"/>
</dbReference>
<accession>A0A1V0HK94</accession>
<evidence type="ECO:0000313" key="9">
    <source>
        <dbReference type="EMBL" id="ARC53248.1"/>
    </source>
</evidence>
<dbReference type="RefSeq" id="WP_080626499.1">
    <property type="nucleotide sequence ID" value="NZ_CP012839.1"/>
</dbReference>
<dbReference type="EC" id="2.7.7.7" evidence="1"/>
<dbReference type="GO" id="GO:0003887">
    <property type="term" value="F:DNA-directed DNA polymerase activity"/>
    <property type="evidence" value="ECO:0007669"/>
    <property type="project" value="UniProtKB-KW"/>
</dbReference>
<dbReference type="KEGG" id="rped:AOQ87_00890"/>
<reference evidence="9 10" key="1">
    <citation type="submission" date="2015-10" db="EMBL/GenBank/DDBJ databases">
        <title>Survey of human and primate louse endosymbionts.</title>
        <authorList>
            <person name="Boyd B.M."/>
        </authorList>
    </citation>
    <scope>NUCLEOTIDE SEQUENCE [LARGE SCALE GENOMIC DNA]</scope>
    <source>
        <strain evidence="9 10">PTSK</strain>
    </source>
</reference>
<keyword evidence="5" id="KW-0235">DNA replication</keyword>
<comment type="catalytic activity">
    <reaction evidence="7">
        <text>DNA(n) + a 2'-deoxyribonucleoside 5'-triphosphate = DNA(n+1) + diphosphate</text>
        <dbReference type="Rhea" id="RHEA:22508"/>
        <dbReference type="Rhea" id="RHEA-COMP:17339"/>
        <dbReference type="Rhea" id="RHEA-COMP:17340"/>
        <dbReference type="ChEBI" id="CHEBI:33019"/>
        <dbReference type="ChEBI" id="CHEBI:61560"/>
        <dbReference type="ChEBI" id="CHEBI:173112"/>
        <dbReference type="EC" id="2.7.7.7"/>
    </reaction>
</comment>
<dbReference type="SUPFAM" id="SSF48019">
    <property type="entry name" value="post-AAA+ oligomerization domain-like"/>
    <property type="match status" value="1"/>
</dbReference>
<dbReference type="PANTHER" id="PTHR11669">
    <property type="entry name" value="REPLICATION FACTOR C / DNA POLYMERASE III GAMMA-TAU SUBUNIT"/>
    <property type="match status" value="1"/>
</dbReference>
<protein>
    <recommendedName>
        <fullName evidence="2">DNA polymerase III subunit delta'</fullName>
        <ecNumber evidence="1">2.7.7.7</ecNumber>
    </recommendedName>
</protein>
<keyword evidence="10" id="KW-1185">Reference proteome</keyword>
<keyword evidence="6" id="KW-0239">DNA-directed DNA polymerase</keyword>
<dbReference type="Proteomes" id="UP000242793">
    <property type="component" value="Chromosome"/>
</dbReference>
<keyword evidence="4" id="KW-0548">Nucleotidyltransferase</keyword>
<dbReference type="InterPro" id="IPR015199">
    <property type="entry name" value="DNA_pol_III_delta_C"/>
</dbReference>
<dbReference type="InterPro" id="IPR050238">
    <property type="entry name" value="DNA_Rep/Repair_Clamp_Loader"/>
</dbReference>
<evidence type="ECO:0000256" key="6">
    <source>
        <dbReference type="ARBA" id="ARBA00022932"/>
    </source>
</evidence>